<keyword evidence="4" id="KW-0472">Membrane</keyword>
<accession>A0AA42B0I3</accession>
<keyword evidence="4" id="KW-1133">Transmembrane helix</keyword>
<evidence type="ECO:0000256" key="1">
    <source>
        <dbReference type="ARBA" id="ARBA00002668"/>
    </source>
</evidence>
<dbReference type="AlphaFoldDB" id="A0AA42B0I3"/>
<dbReference type="PANTHER" id="PTHR31060">
    <property type="entry name" value="OSJNBA0011J08.25 PROTEIN-RELATED"/>
    <property type="match status" value="1"/>
</dbReference>
<organism evidence="6 7">
    <name type="scientific">Papaver nudicaule</name>
    <name type="common">Iceland poppy</name>
    <dbReference type="NCBI Taxonomy" id="74823"/>
    <lineage>
        <taxon>Eukaryota</taxon>
        <taxon>Viridiplantae</taxon>
        <taxon>Streptophyta</taxon>
        <taxon>Embryophyta</taxon>
        <taxon>Tracheophyta</taxon>
        <taxon>Spermatophyta</taxon>
        <taxon>Magnoliopsida</taxon>
        <taxon>Ranunculales</taxon>
        <taxon>Papaveraceae</taxon>
        <taxon>Papaveroideae</taxon>
        <taxon>Papaver</taxon>
    </lineage>
</organism>
<dbReference type="EMBL" id="JAJJMA010285575">
    <property type="protein sequence ID" value="MCL7046770.1"/>
    <property type="molecule type" value="Genomic_DNA"/>
</dbReference>
<comment type="caution">
    <text evidence="6">The sequence shown here is derived from an EMBL/GenBank/DDBJ whole genome shotgun (WGS) entry which is preliminary data.</text>
</comment>
<gene>
    <name evidence="6" type="ORF">MKW94_024956</name>
</gene>
<feature type="domain" description="At3g05675-like ankyrin-like" evidence="5">
    <location>
        <begin position="265"/>
        <end position="491"/>
    </location>
</feature>
<evidence type="ECO:0000256" key="2">
    <source>
        <dbReference type="ARBA" id="ARBA00004906"/>
    </source>
</evidence>
<evidence type="ECO:0000256" key="4">
    <source>
        <dbReference type="SAM" id="Phobius"/>
    </source>
</evidence>
<sequence length="497" mass="56023">MDRYSVIPFSSCVHLLHTASIHPYPQTIRKPQPLLPSPTYVHAANVTISSLISTSCSLIRNPLIKPYRIKHNPFTSCSTSSSKSVICMAAPSSENATSGKIAWPGNTPKIPATEICILVVVYIIPFLNRLNLLSKFPVWKYAMNPIMPLFGFYQSIPTLGLIALLALFIVSVRYRNARRFNYTLQAMVMDCVVGIASLFRPFLVNSVPLAGGALGFKSQLLNVLELLGFQTCIHSCLEYLGAVEWVEKDEKVDESSDPSISTLAHIMEVVLKTNGDEGRREGKLSVLKLLRESTGLFSDVNSAETLNMYLLSLCRSCLKSLLDLFKKAPACKTGYVGVQIALEIDNLLWLLDILEDRQATEEFALIWAKQQELAKLHTKITYLEFPHRLVSCLTSRLIVGIGKKRTLAAEDARKLLLQTWFQPLVDDYFYLKKRRDFDPKVVEENIGRIILELPLNDQESIMLPWFECFMKNGGHCPDLRQAFDGWSRRSIGKTRLF</sequence>
<keyword evidence="3" id="KW-0833">Ubl conjugation pathway</keyword>
<comment type="function">
    <text evidence="1">May act as a substrate-specific adapter of an E3 ubiquitin-protein ligase complex (CUL3-RBX1-BTB) which mediates the ubiquitination and subsequent proteasomal degradation of target proteins.</text>
</comment>
<protein>
    <recommendedName>
        <fullName evidence="5">At3g05675-like ankyrin-like domain-containing protein</fullName>
    </recommendedName>
</protein>
<comment type="pathway">
    <text evidence="2">Protein modification; protein ubiquitination.</text>
</comment>
<feature type="transmembrane region" description="Helical" evidence="4">
    <location>
        <begin position="150"/>
        <end position="170"/>
    </location>
</feature>
<keyword evidence="4" id="KW-0812">Transmembrane</keyword>
<dbReference type="InterPro" id="IPR038920">
    <property type="entry name" value="At3g05675-like"/>
</dbReference>
<evidence type="ECO:0000313" key="7">
    <source>
        <dbReference type="Proteomes" id="UP001177140"/>
    </source>
</evidence>
<name>A0AA42B0I3_PAPNU</name>
<dbReference type="InterPro" id="IPR058039">
    <property type="entry name" value="At3g05675-like_ankyrin"/>
</dbReference>
<evidence type="ECO:0000313" key="6">
    <source>
        <dbReference type="EMBL" id="MCL7046770.1"/>
    </source>
</evidence>
<dbReference type="Pfam" id="PF25553">
    <property type="entry name" value="BTB-POZ_ANK-like"/>
    <property type="match status" value="1"/>
</dbReference>
<evidence type="ECO:0000259" key="5">
    <source>
        <dbReference type="Pfam" id="PF25553"/>
    </source>
</evidence>
<proteinExistence type="predicted"/>
<reference evidence="6" key="1">
    <citation type="submission" date="2022-03" db="EMBL/GenBank/DDBJ databases">
        <title>A functionally conserved STORR gene fusion in Papaver species that diverged 16.8 million years ago.</title>
        <authorList>
            <person name="Catania T."/>
        </authorList>
    </citation>
    <scope>NUCLEOTIDE SEQUENCE</scope>
    <source>
        <strain evidence="6">S-191538</strain>
    </source>
</reference>
<keyword evidence="7" id="KW-1185">Reference proteome</keyword>
<evidence type="ECO:0000256" key="3">
    <source>
        <dbReference type="ARBA" id="ARBA00022786"/>
    </source>
</evidence>
<dbReference type="Proteomes" id="UP001177140">
    <property type="component" value="Unassembled WGS sequence"/>
</dbReference>
<dbReference type="PANTHER" id="PTHR31060:SF5">
    <property type="entry name" value="PRLI-INTERACTING FACTOR G, PUTATIVE, EXPRESSED-RELATED"/>
    <property type="match status" value="1"/>
</dbReference>